<evidence type="ECO:0000259" key="4">
    <source>
        <dbReference type="Pfam" id="PF02852"/>
    </source>
</evidence>
<keyword evidence="2" id="KW-0285">Flavoprotein</keyword>
<dbReference type="KEGG" id="tee:Tel_12345"/>
<dbReference type="NCBIfam" id="NF004939">
    <property type="entry name" value="PRK06292.1-1"/>
    <property type="match status" value="1"/>
</dbReference>
<evidence type="ECO:0000313" key="7">
    <source>
        <dbReference type="Proteomes" id="UP000055136"/>
    </source>
</evidence>
<feature type="domain" description="FAD/NAD(P)-binding" evidence="5">
    <location>
        <begin position="5"/>
        <end position="317"/>
    </location>
</feature>
<dbReference type="STRING" id="1748243.Tel_12345"/>
<reference evidence="6" key="1">
    <citation type="submission" date="2015-10" db="EMBL/GenBank/DDBJ databases">
        <title>Description of Candidatus Tenderia electrophaga gen. nov, sp. nov., an Uncultivated Electroautotroph from a Biocathode Enrichment.</title>
        <authorList>
            <person name="Eddie B.J."/>
            <person name="Malanoski A.P."/>
            <person name="Wang Z."/>
            <person name="Hall R.J."/>
            <person name="Oh S.D."/>
            <person name="Heiner C."/>
            <person name="Lin B."/>
            <person name="Strycharz-Glaven S.M."/>
        </authorList>
    </citation>
    <scope>NUCLEOTIDE SEQUENCE [LARGE SCALE GENOMIC DNA]</scope>
    <source>
        <strain evidence="6">NRL1</strain>
    </source>
</reference>
<dbReference type="InterPro" id="IPR004099">
    <property type="entry name" value="Pyr_nucl-diS_OxRdtase_dimer"/>
</dbReference>
<dbReference type="Proteomes" id="UP000055136">
    <property type="component" value="Chromosome"/>
</dbReference>
<keyword evidence="3" id="KW-0274">FAD</keyword>
<proteinExistence type="predicted"/>
<dbReference type="Gene3D" id="3.30.390.30">
    <property type="match status" value="1"/>
</dbReference>
<dbReference type="PANTHER" id="PTHR43014:SF4">
    <property type="entry name" value="PYRIDINE NUCLEOTIDE-DISULFIDE OXIDOREDUCTASE RCLA-RELATED"/>
    <property type="match status" value="1"/>
</dbReference>
<protein>
    <submittedName>
        <fullName evidence="6">Dihydrolipoamide dehydrogenase</fullName>
    </submittedName>
</protein>
<dbReference type="SUPFAM" id="SSF55424">
    <property type="entry name" value="FAD/NAD-linked reductases, dimerisation (C-terminal) domain"/>
    <property type="match status" value="1"/>
</dbReference>
<evidence type="ECO:0000256" key="1">
    <source>
        <dbReference type="ARBA" id="ARBA00001974"/>
    </source>
</evidence>
<accession>A0A0S2TFF0</accession>
<dbReference type="EMBL" id="CP013099">
    <property type="protein sequence ID" value="ALP53861.1"/>
    <property type="molecule type" value="Genomic_DNA"/>
</dbReference>
<dbReference type="InterPro" id="IPR016156">
    <property type="entry name" value="FAD/NAD-linked_Rdtase_dimer_sf"/>
</dbReference>
<sequence>MTRRYDIAIIGAGTAGLSALNQVRKHTDNFVIINAGPYGTTCARTGCMPSKTLVEFANAFHNRHLLETLDVQGAAALQLDSAVLMQKVRDLRDDFAAAAARQTADLGERSIAGRARFVAPQRVQVGERIIEAEASIIATGSRPVVPDAWRALGRRVADSDEFFEWEELPPSLAVVGMGGVGLELAQALSRVGVDVYGFEASNCIGGLSDETVARQALDMLQPEFPIYMGARAELDAQGDRVAVQGSGRQVVVDKALVALGRRPNLEGLGLEQLGVVLDDQGRPRFNPHTMQVGDLPIYLAGDVDGCVPLLHEAADEGYIAAHNALQSGALSFERRTPLMIVFSDPHIAVAGQSLASLKSVEPVIGAADFAAQGRLRMTRSDRGVLRVYAEPGSGRLLGAEMCVPQGEHLAHLLAWAIGERRSVHDVLRMPFYHPVVEEGLRSALRDTRDRLGDSRKAPLELALQHRLPCVPAAGQ</sequence>
<dbReference type="PRINTS" id="PR00368">
    <property type="entry name" value="FADPNR"/>
</dbReference>
<dbReference type="Pfam" id="PF07992">
    <property type="entry name" value="Pyr_redox_2"/>
    <property type="match status" value="1"/>
</dbReference>
<dbReference type="AlphaFoldDB" id="A0A0S2TFF0"/>
<dbReference type="GO" id="GO:0003955">
    <property type="term" value="F:NAD(P)H dehydrogenase (quinone) activity"/>
    <property type="evidence" value="ECO:0007669"/>
    <property type="project" value="TreeGrafter"/>
</dbReference>
<evidence type="ECO:0000256" key="3">
    <source>
        <dbReference type="ARBA" id="ARBA00022827"/>
    </source>
</evidence>
<dbReference type="InterPro" id="IPR036188">
    <property type="entry name" value="FAD/NAD-bd_sf"/>
</dbReference>
<dbReference type="InterPro" id="IPR023753">
    <property type="entry name" value="FAD/NAD-binding_dom"/>
</dbReference>
<dbReference type="GO" id="GO:0050660">
    <property type="term" value="F:flavin adenine dinucleotide binding"/>
    <property type="evidence" value="ECO:0007669"/>
    <property type="project" value="TreeGrafter"/>
</dbReference>
<name>A0A0S2TFF0_9GAMM</name>
<keyword evidence="7" id="KW-1185">Reference proteome</keyword>
<organism evidence="6 7">
    <name type="scientific">Candidatus Tenderia electrophaga</name>
    <dbReference type="NCBI Taxonomy" id="1748243"/>
    <lineage>
        <taxon>Bacteria</taxon>
        <taxon>Pseudomonadati</taxon>
        <taxon>Pseudomonadota</taxon>
        <taxon>Gammaproteobacteria</taxon>
        <taxon>Candidatus Tenderiales</taxon>
        <taxon>Candidatus Tenderiaceae</taxon>
        <taxon>Candidatus Tenderia</taxon>
    </lineage>
</organism>
<gene>
    <name evidence="6" type="ORF">Tel_12345</name>
</gene>
<dbReference type="SUPFAM" id="SSF51905">
    <property type="entry name" value="FAD/NAD(P)-binding domain"/>
    <property type="match status" value="1"/>
</dbReference>
<evidence type="ECO:0000256" key="2">
    <source>
        <dbReference type="ARBA" id="ARBA00022630"/>
    </source>
</evidence>
<evidence type="ECO:0000313" key="6">
    <source>
        <dbReference type="EMBL" id="ALP53861.1"/>
    </source>
</evidence>
<evidence type="ECO:0000259" key="5">
    <source>
        <dbReference type="Pfam" id="PF07992"/>
    </source>
</evidence>
<dbReference type="PRINTS" id="PR00411">
    <property type="entry name" value="PNDRDTASEI"/>
</dbReference>
<dbReference type="PANTHER" id="PTHR43014">
    <property type="entry name" value="MERCURIC REDUCTASE"/>
    <property type="match status" value="1"/>
</dbReference>
<dbReference type="Gene3D" id="3.50.50.60">
    <property type="entry name" value="FAD/NAD(P)-binding domain"/>
    <property type="match status" value="2"/>
</dbReference>
<feature type="domain" description="Pyridine nucleotide-disulphide oxidoreductase dimerisation" evidence="4">
    <location>
        <begin position="340"/>
        <end position="442"/>
    </location>
</feature>
<dbReference type="Pfam" id="PF02852">
    <property type="entry name" value="Pyr_redox_dim"/>
    <property type="match status" value="1"/>
</dbReference>
<comment type="cofactor">
    <cofactor evidence="1">
        <name>FAD</name>
        <dbReference type="ChEBI" id="CHEBI:57692"/>
    </cofactor>
</comment>